<gene>
    <name evidence="2" type="primary">PLEST001078</name>
    <name evidence="2" type="ORF">PLESTB_000109900</name>
</gene>
<feature type="transmembrane region" description="Helical" evidence="1">
    <location>
        <begin position="240"/>
        <end position="262"/>
    </location>
</feature>
<feature type="transmembrane region" description="Helical" evidence="1">
    <location>
        <begin position="198"/>
        <end position="220"/>
    </location>
</feature>
<organism evidence="2 3">
    <name type="scientific">Pleodorina starrii</name>
    <dbReference type="NCBI Taxonomy" id="330485"/>
    <lineage>
        <taxon>Eukaryota</taxon>
        <taxon>Viridiplantae</taxon>
        <taxon>Chlorophyta</taxon>
        <taxon>core chlorophytes</taxon>
        <taxon>Chlorophyceae</taxon>
        <taxon>CS clade</taxon>
        <taxon>Chlamydomonadales</taxon>
        <taxon>Volvocaceae</taxon>
        <taxon>Pleodorina</taxon>
    </lineage>
</organism>
<evidence type="ECO:0000256" key="1">
    <source>
        <dbReference type="SAM" id="Phobius"/>
    </source>
</evidence>
<comment type="caution">
    <text evidence="2">The sequence shown here is derived from an EMBL/GenBank/DDBJ whole genome shotgun (WGS) entry which is preliminary data.</text>
</comment>
<dbReference type="OrthoDB" id="539709at2759"/>
<evidence type="ECO:0000313" key="3">
    <source>
        <dbReference type="Proteomes" id="UP001165080"/>
    </source>
</evidence>
<dbReference type="Proteomes" id="UP001165080">
    <property type="component" value="Unassembled WGS sequence"/>
</dbReference>
<reference evidence="2 3" key="1">
    <citation type="journal article" date="2023" name="Commun. Biol.">
        <title>Reorganization of the ancestral sex-determining regions during the evolution of trioecy in Pleodorina starrii.</title>
        <authorList>
            <person name="Takahashi K."/>
            <person name="Suzuki S."/>
            <person name="Kawai-Toyooka H."/>
            <person name="Yamamoto K."/>
            <person name="Hamaji T."/>
            <person name="Ootsuki R."/>
            <person name="Yamaguchi H."/>
            <person name="Kawachi M."/>
            <person name="Higashiyama T."/>
            <person name="Nozaki H."/>
        </authorList>
    </citation>
    <scope>NUCLEOTIDE SEQUENCE [LARGE SCALE GENOMIC DNA]</scope>
    <source>
        <strain evidence="2 3">NIES-4479</strain>
    </source>
</reference>
<name>A0A9W6BB83_9CHLO</name>
<accession>A0A9W6BB83</accession>
<dbReference type="AlphaFoldDB" id="A0A9W6BB83"/>
<keyword evidence="3" id="KW-1185">Reference proteome</keyword>
<feature type="transmembrane region" description="Helical" evidence="1">
    <location>
        <begin position="274"/>
        <end position="293"/>
    </location>
</feature>
<dbReference type="PANTHER" id="PTHR34116">
    <property type="entry name" value="PLASMINOGEN ACTIVATOR INHIBITOR"/>
    <property type="match status" value="1"/>
</dbReference>
<dbReference type="EMBL" id="BRXU01000001">
    <property type="protein sequence ID" value="GLC48548.1"/>
    <property type="molecule type" value="Genomic_DNA"/>
</dbReference>
<feature type="transmembrane region" description="Helical" evidence="1">
    <location>
        <begin position="58"/>
        <end position="78"/>
    </location>
</feature>
<feature type="transmembrane region" description="Helical" evidence="1">
    <location>
        <begin position="12"/>
        <end position="37"/>
    </location>
</feature>
<sequence length="349" mass="38212">MLVLSQAIVNGIDWGVAGVAGCVLLVSLIGALLAFRYSSSKRRPVAREFNYLWRVRAFTELLAAAYALAHLLRLQVLWGPASVFKAGGYHPTTFCRVYIAAMYGIFEPGFLLLALFACLYSVQGRDSARNPNFNIVFFSAAFSLPSAAAQLVAALFTRIFDLNYTGNRMLGRLFAAYDTSRTQHCDAASSPADCAFCVFPLLSTFASAAFAGVYLIAFWVVTQRIAGAVINKALARRVRVLQLSATGWLLVSLACRGCTVLFRPFELGFEALRAAHVVAVAALVGSLEFFLVLKPVWDSHVADRAVKRMERQGISLPQPLLPNQLYPPTELQLLESSTSTRQPGEEDRV</sequence>
<keyword evidence="1" id="KW-0472">Membrane</keyword>
<proteinExistence type="predicted"/>
<feature type="transmembrane region" description="Helical" evidence="1">
    <location>
        <begin position="134"/>
        <end position="160"/>
    </location>
</feature>
<evidence type="ECO:0000313" key="2">
    <source>
        <dbReference type="EMBL" id="GLC48548.1"/>
    </source>
</evidence>
<keyword evidence="1" id="KW-1133">Transmembrane helix</keyword>
<dbReference type="PANTHER" id="PTHR34116:SF2">
    <property type="entry name" value="THH1_TOM1_TOM3 DOMAIN-CONTAINING PROTEIN"/>
    <property type="match status" value="1"/>
</dbReference>
<protein>
    <submittedName>
        <fullName evidence="2">Uncharacterized protein</fullName>
    </submittedName>
</protein>
<keyword evidence="1" id="KW-0812">Transmembrane</keyword>
<feature type="transmembrane region" description="Helical" evidence="1">
    <location>
        <begin position="98"/>
        <end position="122"/>
    </location>
</feature>